<evidence type="ECO:0000313" key="1">
    <source>
        <dbReference type="EMBL" id="MBV7392454.1"/>
    </source>
</evidence>
<dbReference type="Pfam" id="PF08282">
    <property type="entry name" value="Hydrolase_3"/>
    <property type="match status" value="1"/>
</dbReference>
<keyword evidence="2" id="KW-1185">Reference proteome</keyword>
<dbReference type="CDD" id="cd07516">
    <property type="entry name" value="HAD_Pase"/>
    <property type="match status" value="1"/>
</dbReference>
<protein>
    <submittedName>
        <fullName evidence="1">Cof-type HAD-IIB family hydrolase</fullName>
    </submittedName>
</protein>
<gene>
    <name evidence="1" type="ORF">KUA55_17500</name>
</gene>
<dbReference type="RefSeq" id="WP_218327665.1">
    <property type="nucleotide sequence ID" value="NZ_JAHUZB010000012.1"/>
</dbReference>
<dbReference type="Proteomes" id="UP000774130">
    <property type="component" value="Unassembled WGS sequence"/>
</dbReference>
<dbReference type="SFLD" id="SFLDS00003">
    <property type="entry name" value="Haloacid_Dehalogenase"/>
    <property type="match status" value="1"/>
</dbReference>
<name>A0ABS6TI56_9ENTE</name>
<evidence type="ECO:0000313" key="2">
    <source>
        <dbReference type="Proteomes" id="UP000774130"/>
    </source>
</evidence>
<comment type="caution">
    <text evidence="1">The sequence shown here is derived from an EMBL/GenBank/DDBJ whole genome shotgun (WGS) entry which is preliminary data.</text>
</comment>
<dbReference type="InterPro" id="IPR000150">
    <property type="entry name" value="Cof"/>
</dbReference>
<organism evidence="1 2">
    <name type="scientific">Enterococcus alishanensis</name>
    <dbReference type="NCBI Taxonomy" id="1303817"/>
    <lineage>
        <taxon>Bacteria</taxon>
        <taxon>Bacillati</taxon>
        <taxon>Bacillota</taxon>
        <taxon>Bacilli</taxon>
        <taxon>Lactobacillales</taxon>
        <taxon>Enterococcaceae</taxon>
        <taxon>Enterococcus</taxon>
    </lineage>
</organism>
<dbReference type="NCBIfam" id="TIGR01484">
    <property type="entry name" value="HAD-SF-IIB"/>
    <property type="match status" value="1"/>
</dbReference>
<reference evidence="1 2" key="1">
    <citation type="submission" date="2021-06" db="EMBL/GenBank/DDBJ databases">
        <title>Enterococcus alishanensis sp. nov., a novel lactic acid bacterium isolated from fresh coffee beans.</title>
        <authorList>
            <person name="Chen Y.-S."/>
        </authorList>
    </citation>
    <scope>NUCLEOTIDE SEQUENCE [LARGE SCALE GENOMIC DNA]</scope>
    <source>
        <strain evidence="1 2">ALS3</strain>
    </source>
</reference>
<dbReference type="PANTHER" id="PTHR10000">
    <property type="entry name" value="PHOSPHOSERINE PHOSPHATASE"/>
    <property type="match status" value="1"/>
</dbReference>
<dbReference type="EMBL" id="JAHUZB010000012">
    <property type="protein sequence ID" value="MBV7392454.1"/>
    <property type="molecule type" value="Genomic_DNA"/>
</dbReference>
<accession>A0ABS6TI56</accession>
<sequence>MKKLIAIDLDGTTLNQDSIITEKTFKTLRRAVEDGHQVVIATGRPYRMSQQFYHQLKLTSPMINFNGALVHLPGKQWKGEQETAINRKIVFDLLAEKKNLKLDFIAAENRNTFFIDDLNFFDKGLFASEQATLDNLLTTDTLTSNPTSMLLRSQPENLVSVSNELKNQFGQEIEVNTWGGPSSILEVVAKGIQKAHGLERVIDEFQMDKKDIIAFGDEHNDVDMLQYAGWGVAMANGTDQVKSVANDITDKPNSEDGLADYLTKYLDL</sequence>
<dbReference type="SFLD" id="SFLDG01140">
    <property type="entry name" value="C2.B:_Phosphomannomutase_and_P"/>
    <property type="match status" value="1"/>
</dbReference>
<proteinExistence type="predicted"/>
<dbReference type="GO" id="GO:0016787">
    <property type="term" value="F:hydrolase activity"/>
    <property type="evidence" value="ECO:0007669"/>
    <property type="project" value="UniProtKB-KW"/>
</dbReference>
<dbReference type="NCBIfam" id="TIGR00099">
    <property type="entry name" value="Cof-subfamily"/>
    <property type="match status" value="1"/>
</dbReference>
<dbReference type="PANTHER" id="PTHR10000:SF23">
    <property type="entry name" value="5-AMINO-6-(5-PHOSPHO-D-RIBITYLAMINO)URACIL PHOSPHATASE YITU"/>
    <property type="match status" value="1"/>
</dbReference>
<keyword evidence="1" id="KW-0378">Hydrolase</keyword>
<dbReference type="InterPro" id="IPR006379">
    <property type="entry name" value="HAD-SF_hydro_IIB"/>
</dbReference>